<comment type="caution">
    <text evidence="4">The sequence shown here is derived from an EMBL/GenBank/DDBJ whole genome shotgun (WGS) entry which is preliminary data.</text>
</comment>
<keyword evidence="2" id="KW-1133">Transmembrane helix</keyword>
<feature type="chain" id="PRO_5038628220" evidence="3">
    <location>
        <begin position="36"/>
        <end position="1164"/>
    </location>
</feature>
<keyword evidence="2" id="KW-0472">Membrane</keyword>
<evidence type="ECO:0000313" key="4">
    <source>
        <dbReference type="EMBL" id="HJA01754.1"/>
    </source>
</evidence>
<dbReference type="PROSITE" id="PS51257">
    <property type="entry name" value="PROKAR_LIPOPROTEIN"/>
    <property type="match status" value="1"/>
</dbReference>
<evidence type="ECO:0000256" key="3">
    <source>
        <dbReference type="SAM" id="SignalP"/>
    </source>
</evidence>
<feature type="compositionally biased region" description="Acidic residues" evidence="1">
    <location>
        <begin position="1153"/>
        <end position="1164"/>
    </location>
</feature>
<gene>
    <name evidence="4" type="ORF">H9797_00030</name>
</gene>
<organism evidence="4 5">
    <name type="scientific">Candidatus Gallimonas gallistercoris</name>
    <dbReference type="NCBI Taxonomy" id="2838602"/>
    <lineage>
        <taxon>Bacteria</taxon>
        <taxon>Bacillati</taxon>
        <taxon>Bacillota</taxon>
        <taxon>Clostridia</taxon>
        <taxon>Candidatus Gallimonas</taxon>
    </lineage>
</organism>
<feature type="region of interest" description="Disordered" evidence="1">
    <location>
        <begin position="1124"/>
        <end position="1164"/>
    </location>
</feature>
<dbReference type="AlphaFoldDB" id="A0A9D2KDN9"/>
<accession>A0A9D2KDN9</accession>
<dbReference type="EMBL" id="DXAJ01000001">
    <property type="protein sequence ID" value="HJA01754.1"/>
    <property type="molecule type" value="Genomic_DNA"/>
</dbReference>
<feature type="transmembrane region" description="Helical" evidence="2">
    <location>
        <begin position="1093"/>
        <end position="1115"/>
    </location>
</feature>
<evidence type="ECO:0000256" key="1">
    <source>
        <dbReference type="SAM" id="MobiDB-lite"/>
    </source>
</evidence>
<proteinExistence type="predicted"/>
<evidence type="ECO:0000313" key="5">
    <source>
        <dbReference type="Proteomes" id="UP000824221"/>
    </source>
</evidence>
<reference evidence="4" key="1">
    <citation type="journal article" date="2021" name="PeerJ">
        <title>Extensive microbial diversity within the chicken gut microbiome revealed by metagenomics and culture.</title>
        <authorList>
            <person name="Gilroy R."/>
            <person name="Ravi A."/>
            <person name="Getino M."/>
            <person name="Pursley I."/>
            <person name="Horton D.L."/>
            <person name="Alikhan N.F."/>
            <person name="Baker D."/>
            <person name="Gharbi K."/>
            <person name="Hall N."/>
            <person name="Watson M."/>
            <person name="Adriaenssens E.M."/>
            <person name="Foster-Nyarko E."/>
            <person name="Jarju S."/>
            <person name="Secka A."/>
            <person name="Antonio M."/>
            <person name="Oren A."/>
            <person name="Chaudhuri R.R."/>
            <person name="La Ragione R."/>
            <person name="Hildebrand F."/>
            <person name="Pallen M.J."/>
        </authorList>
    </citation>
    <scope>NUCLEOTIDE SEQUENCE</scope>
    <source>
        <strain evidence="4">CHK156-179</strain>
    </source>
</reference>
<reference evidence="4" key="2">
    <citation type="submission" date="2021-04" db="EMBL/GenBank/DDBJ databases">
        <authorList>
            <person name="Gilroy R."/>
        </authorList>
    </citation>
    <scope>NUCLEOTIDE SEQUENCE</scope>
    <source>
        <strain evidence="4">CHK156-179</strain>
    </source>
</reference>
<keyword evidence="2" id="KW-0812">Transmembrane</keyword>
<dbReference type="Gene3D" id="2.60.120.260">
    <property type="entry name" value="Galactose-binding domain-like"/>
    <property type="match status" value="1"/>
</dbReference>
<protein>
    <submittedName>
        <fullName evidence="4">Uncharacterized protein</fullName>
    </submittedName>
</protein>
<keyword evidence="3" id="KW-0732">Signal</keyword>
<name>A0A9D2KDN9_9FIRM</name>
<sequence length="1164" mass="128094">MAKNNRTETWRKYVLSVLSLTVATTLSLGVFTACSDGSEDSDDEDTTVSATDTQLIRNGNFEFYSDKDVEKLIEKHGVVNTPNNWTFSAGTPTSDTASGIIDSADWSYFTRTGGYPFSTYTKDDEEVTTFASIEEAAAHWEDDNVSAYDRLKFLDVYEDEIDDLDDDSEEAELFAEYSYSVDFEDVEHLMTDIGADLTLHDDAAQRENGDTSVLMIHNRRTSENVLGTAQRYTSGTTVTLAAGTAAKLSVWVRTDALTHYYSEAEETEVTQRGGAYIGITNTVGGTTLDQMQIKNINTKGEWKQYTVYVRASTFASTTFTVVLGLGQGSSSDRYENVNGYAFFDDVACEVITAADYEAAVSSDWNTCTVDSLAKEKIFDTDKVEGDTFALDLYAGFDAAASLLDEVDVALTSEVSGSKTYTSESIHPSLGDSEENVTGLMTLSEIAASSNRYLQNVYKNDLDENYPFGEDGDILMLLSANGAAYTAKTGDITLAAGERMLVSFFAKTSEIANGLTGANAILVDGENRTSLTAFDSNTVDTVDIDDETKDIYDGWVQCFFFLANDTDEDKTCHIEFTYGPTSIVSTDRYDYADGYAAFTNFETKMLTRTEYSYASTGDRAVKVSLTGKAASTSAFDEVSATARKDIEERPALPASFQGTLGGSTAVVPDSEISNVKPENVYAGLLDAEYADNYYASEEAWRNILDTSAANGDEWWTGLFGNANRPLVIANGEEASYGFISDDISLSASSAQRVSMRVRLSENAKAYILLTDKTNSKTAGNAMTTNAPAVTYWYDDNGNICRIDPSSDEYDRHSDVLFTLNDNGLYTRTGDTSAMYYANLYNYEKDDEGNLVTRDGTVAFYENAGRYYAYYDLETDSYSTEVSCLPTEVGGETITRYDFRNETLPTAVIEVDGAKAKGEWVTVSFYLNAGSEAKTYRLEVWSGSRDGSEPNPAGSYVIFDNYTNASTSDFATLRDEALQEVKEANGVAEDDNITDPAIALYYTFTFYDATSYLRYDATQDEDELGNPYGSYTQSTYEEQLIYLYWDDSEGLATGSPAYTFFLDYSAADVTVEEDDLGESDDTTDDTTETTTDTNVWLLISSGVLAVVLVAVIVLVIVRRQLEKRSRRQRVKAESAPVVRPAPQVRKPSAKKDEPSVPEDENDPYNN</sequence>
<evidence type="ECO:0000256" key="2">
    <source>
        <dbReference type="SAM" id="Phobius"/>
    </source>
</evidence>
<feature type="signal peptide" evidence="3">
    <location>
        <begin position="1"/>
        <end position="35"/>
    </location>
</feature>
<dbReference type="Proteomes" id="UP000824221">
    <property type="component" value="Unassembled WGS sequence"/>
</dbReference>